<keyword evidence="7 25" id="KW-0378">Hydrolase</keyword>
<dbReference type="InterPro" id="IPR020084">
    <property type="entry name" value="NUDIX_hydrolase_CS"/>
</dbReference>
<comment type="cofactor">
    <cofactor evidence="1">
        <name>Mg(2+)</name>
        <dbReference type="ChEBI" id="CHEBI:18420"/>
    </cofactor>
</comment>
<dbReference type="GO" id="GO:0008828">
    <property type="term" value="F:dATP diphosphatase activity"/>
    <property type="evidence" value="ECO:0007669"/>
    <property type="project" value="UniProtKB-EC"/>
</dbReference>
<sequence length="171" mass="19164">MMENRGSITRLSDIDWPAWVPQERATLLFVIRDGHVLCIRKKRGLGAGKINGTGGRIDPGETPEQAAVREVEEELGITPVDVEPRGAIDFQFVDGYSIRVYIFTAPDYHGKPEETSEAIPVWASIENMPYDEMWVDDRLWLPILFAGQNVGGRAIFDGDTLLDCEFWANPA</sequence>
<proteinExistence type="inferred from homology"/>
<dbReference type="InterPro" id="IPR000086">
    <property type="entry name" value="NUDIX_hydrolase_dom"/>
</dbReference>
<dbReference type="Gene3D" id="3.90.79.10">
    <property type="entry name" value="Nucleoside Triphosphate Pyrophosphohydrolase"/>
    <property type="match status" value="1"/>
</dbReference>
<evidence type="ECO:0000256" key="1">
    <source>
        <dbReference type="ARBA" id="ARBA00001946"/>
    </source>
</evidence>
<dbReference type="EC" id="3.6.1.56" evidence="14"/>
<evidence type="ECO:0000256" key="5">
    <source>
        <dbReference type="ARBA" id="ARBA00022490"/>
    </source>
</evidence>
<evidence type="ECO:0000256" key="21">
    <source>
        <dbReference type="ARBA" id="ARBA00048002"/>
    </source>
</evidence>
<dbReference type="GO" id="GO:0005737">
    <property type="term" value="C:cytoplasm"/>
    <property type="evidence" value="ECO:0007669"/>
    <property type="project" value="UniProtKB-SubCell"/>
</dbReference>
<comment type="subunit">
    <text evidence="4">Monomer.</text>
</comment>
<dbReference type="GO" id="GO:0042262">
    <property type="term" value="P:DNA protection"/>
    <property type="evidence" value="ECO:0007669"/>
    <property type="project" value="InterPro"/>
</dbReference>
<dbReference type="CDD" id="cd03427">
    <property type="entry name" value="NUDIX_MTH1_Nudt1"/>
    <property type="match status" value="1"/>
</dbReference>
<keyword evidence="8" id="KW-0460">Magnesium</keyword>
<dbReference type="GO" id="GO:0003723">
    <property type="term" value="F:RNA binding"/>
    <property type="evidence" value="ECO:0007669"/>
    <property type="project" value="UniProtKB-KW"/>
</dbReference>
<keyword evidence="28" id="KW-1185">Reference proteome</keyword>
<dbReference type="AlphaFoldDB" id="W4M5P1"/>
<keyword evidence="9" id="KW-0694">RNA-binding</keyword>
<comment type="catalytic activity">
    <reaction evidence="22">
        <text>O(6)-methyl-dGTP + H2O = O(6)-methyl-dGMP + diphosphate + H(+)</text>
        <dbReference type="Rhea" id="RHEA:67600"/>
        <dbReference type="ChEBI" id="CHEBI:15377"/>
        <dbReference type="ChEBI" id="CHEBI:15378"/>
        <dbReference type="ChEBI" id="CHEBI:33019"/>
        <dbReference type="ChEBI" id="CHEBI:169974"/>
        <dbReference type="ChEBI" id="CHEBI:169975"/>
    </reaction>
    <physiologicalReaction direction="left-to-right" evidence="22">
        <dbReference type="Rhea" id="RHEA:67601"/>
    </physiologicalReaction>
</comment>
<evidence type="ECO:0000256" key="14">
    <source>
        <dbReference type="ARBA" id="ARBA00026103"/>
    </source>
</evidence>
<dbReference type="InterPro" id="IPR020476">
    <property type="entry name" value="Nudix_hydrolase"/>
</dbReference>
<dbReference type="Pfam" id="PF00293">
    <property type="entry name" value="NUDIX"/>
    <property type="match status" value="1"/>
</dbReference>
<gene>
    <name evidence="27" type="ORF">ETSY2_21645</name>
</gene>
<dbReference type="PRINTS" id="PR01403">
    <property type="entry name" value="8OXTPHPHTASE"/>
</dbReference>
<comment type="catalytic activity">
    <reaction evidence="23">
        <text>N(6)-methyl-dATP + H2O = N(6)-methyl-dAMP + diphosphate + H(+)</text>
        <dbReference type="Rhea" id="RHEA:67604"/>
        <dbReference type="ChEBI" id="CHEBI:15377"/>
        <dbReference type="ChEBI" id="CHEBI:15378"/>
        <dbReference type="ChEBI" id="CHEBI:33019"/>
        <dbReference type="ChEBI" id="CHEBI:169976"/>
        <dbReference type="ChEBI" id="CHEBI:172872"/>
    </reaction>
    <physiologicalReaction direction="left-to-right" evidence="23">
        <dbReference type="Rhea" id="RHEA:67605"/>
    </physiologicalReaction>
</comment>
<evidence type="ECO:0000256" key="2">
    <source>
        <dbReference type="ARBA" id="ARBA00004496"/>
    </source>
</evidence>
<accession>W4M5P1</accession>
<feature type="domain" description="Nudix hydrolase" evidence="26">
    <location>
        <begin position="21"/>
        <end position="149"/>
    </location>
</feature>
<evidence type="ECO:0000256" key="8">
    <source>
        <dbReference type="ARBA" id="ARBA00022842"/>
    </source>
</evidence>
<evidence type="ECO:0000256" key="24">
    <source>
        <dbReference type="ARBA" id="ARBA00053094"/>
    </source>
</evidence>
<evidence type="ECO:0000313" key="27">
    <source>
        <dbReference type="EMBL" id="ETX05664.1"/>
    </source>
</evidence>
<dbReference type="EMBL" id="AZHX01000902">
    <property type="protein sequence ID" value="ETX05664.1"/>
    <property type="molecule type" value="Genomic_DNA"/>
</dbReference>
<dbReference type="PANTHER" id="PTHR43758:SF2">
    <property type="entry name" value="OXIDIZED PURINE NUCLEOSIDE TRIPHOSPHATE HYDROLASE"/>
    <property type="match status" value="1"/>
</dbReference>
<comment type="catalytic activity">
    <reaction evidence="10">
        <text>8-oxo-dATP + H2O = 8-oxo-dAMP + diphosphate + H(+)</text>
        <dbReference type="Rhea" id="RHEA:65396"/>
        <dbReference type="ChEBI" id="CHEBI:15377"/>
        <dbReference type="ChEBI" id="CHEBI:15378"/>
        <dbReference type="ChEBI" id="CHEBI:33019"/>
        <dbReference type="ChEBI" id="CHEBI:71361"/>
        <dbReference type="ChEBI" id="CHEBI:172871"/>
    </reaction>
    <physiologicalReaction direction="left-to-right" evidence="10">
        <dbReference type="Rhea" id="RHEA:65397"/>
    </physiologicalReaction>
</comment>
<dbReference type="GO" id="GO:0046872">
    <property type="term" value="F:metal ion binding"/>
    <property type="evidence" value="ECO:0007669"/>
    <property type="project" value="UniProtKB-KW"/>
</dbReference>
<evidence type="ECO:0000256" key="6">
    <source>
        <dbReference type="ARBA" id="ARBA00022723"/>
    </source>
</evidence>
<dbReference type="InterPro" id="IPR003563">
    <property type="entry name" value="8ODP"/>
</dbReference>
<evidence type="ECO:0000259" key="26">
    <source>
        <dbReference type="PROSITE" id="PS51462"/>
    </source>
</evidence>
<evidence type="ECO:0000256" key="13">
    <source>
        <dbReference type="ARBA" id="ARBA00024596"/>
    </source>
</evidence>
<evidence type="ECO:0000256" key="4">
    <source>
        <dbReference type="ARBA" id="ARBA00011245"/>
    </source>
</evidence>
<comment type="similarity">
    <text evidence="3 25">Belongs to the Nudix hydrolase family.</text>
</comment>
<evidence type="ECO:0000256" key="11">
    <source>
        <dbReference type="ARBA" id="ARBA00024459"/>
    </source>
</evidence>
<evidence type="ECO:0000256" key="10">
    <source>
        <dbReference type="ARBA" id="ARBA00024448"/>
    </source>
</evidence>
<reference evidence="27 28" key="1">
    <citation type="journal article" date="2014" name="Nature">
        <title>An environmental bacterial taxon with a large and distinct metabolic repertoire.</title>
        <authorList>
            <person name="Wilson M.C."/>
            <person name="Mori T."/>
            <person name="Ruckert C."/>
            <person name="Uria A.R."/>
            <person name="Helf M.J."/>
            <person name="Takada K."/>
            <person name="Gernert C."/>
            <person name="Steffens U.A."/>
            <person name="Heycke N."/>
            <person name="Schmitt S."/>
            <person name="Rinke C."/>
            <person name="Helfrich E.J."/>
            <person name="Brachmann A.O."/>
            <person name="Gurgui C."/>
            <person name="Wakimoto T."/>
            <person name="Kracht M."/>
            <person name="Crusemann M."/>
            <person name="Hentschel U."/>
            <person name="Abe I."/>
            <person name="Matsunaga S."/>
            <person name="Kalinowski J."/>
            <person name="Takeyama H."/>
            <person name="Piel J."/>
        </authorList>
    </citation>
    <scope>NUCLEOTIDE SEQUENCE [LARGE SCALE GENOMIC DNA]</scope>
    <source>
        <strain evidence="28">TSY2</strain>
    </source>
</reference>
<evidence type="ECO:0000256" key="17">
    <source>
        <dbReference type="ARBA" id="ARBA00030634"/>
    </source>
</evidence>
<organism evidence="27 28">
    <name type="scientific">Candidatus Entotheonella gemina</name>
    <dbReference type="NCBI Taxonomy" id="1429439"/>
    <lineage>
        <taxon>Bacteria</taxon>
        <taxon>Pseudomonadati</taxon>
        <taxon>Nitrospinota/Tectimicrobiota group</taxon>
        <taxon>Candidatus Tectimicrobiota</taxon>
        <taxon>Candidatus Entotheonellia</taxon>
        <taxon>Candidatus Entotheonellales</taxon>
        <taxon>Candidatus Entotheonellaceae</taxon>
        <taxon>Candidatus Entotheonella</taxon>
    </lineage>
</organism>
<evidence type="ECO:0000256" key="16">
    <source>
        <dbReference type="ARBA" id="ARBA00029673"/>
    </source>
</evidence>
<comment type="catalytic activity">
    <reaction evidence="12">
        <text>8-oxo-dGTP + H2O = 8-oxo-dGMP + diphosphate + H(+)</text>
        <dbReference type="Rhea" id="RHEA:31575"/>
        <dbReference type="ChEBI" id="CHEBI:15377"/>
        <dbReference type="ChEBI" id="CHEBI:15378"/>
        <dbReference type="ChEBI" id="CHEBI:33019"/>
        <dbReference type="ChEBI" id="CHEBI:63224"/>
        <dbReference type="ChEBI" id="CHEBI:77896"/>
    </reaction>
    <physiologicalReaction direction="left-to-right" evidence="12">
        <dbReference type="Rhea" id="RHEA:31576"/>
    </physiologicalReaction>
</comment>
<evidence type="ECO:0000256" key="22">
    <source>
        <dbReference type="ARBA" id="ARBA00048894"/>
    </source>
</evidence>
<comment type="catalytic activity">
    <reaction evidence="13">
        <text>2-oxo-ATP + H2O = 2-oxo-AMP + diphosphate + H(+)</text>
        <dbReference type="Rhea" id="RHEA:67392"/>
        <dbReference type="ChEBI" id="CHEBI:15377"/>
        <dbReference type="ChEBI" id="CHEBI:15378"/>
        <dbReference type="ChEBI" id="CHEBI:33019"/>
        <dbReference type="ChEBI" id="CHEBI:71395"/>
        <dbReference type="ChEBI" id="CHEBI:172878"/>
    </reaction>
    <physiologicalReaction direction="left-to-right" evidence="13">
        <dbReference type="Rhea" id="RHEA:67393"/>
    </physiologicalReaction>
</comment>
<comment type="caution">
    <text evidence="27">The sequence shown here is derived from an EMBL/GenBank/DDBJ whole genome shotgun (WGS) entry which is preliminary data.</text>
</comment>
<comment type="catalytic activity">
    <reaction evidence="21">
        <text>N(6)-methyl-ATP + H2O = N(6)-methyl-AMP + diphosphate + H(+)</text>
        <dbReference type="Rhea" id="RHEA:67608"/>
        <dbReference type="ChEBI" id="CHEBI:15377"/>
        <dbReference type="ChEBI" id="CHEBI:15378"/>
        <dbReference type="ChEBI" id="CHEBI:33019"/>
        <dbReference type="ChEBI" id="CHEBI:144842"/>
        <dbReference type="ChEBI" id="CHEBI:172873"/>
    </reaction>
    <physiologicalReaction direction="left-to-right" evidence="21">
        <dbReference type="Rhea" id="RHEA:67609"/>
    </physiologicalReaction>
</comment>
<evidence type="ECO:0000313" key="28">
    <source>
        <dbReference type="Proteomes" id="UP000019140"/>
    </source>
</evidence>
<keyword evidence="6" id="KW-0479">Metal-binding</keyword>
<dbReference type="PANTHER" id="PTHR43758">
    <property type="entry name" value="7,8-DIHYDRO-8-OXOGUANINE TRIPHOSPHATASE"/>
    <property type="match status" value="1"/>
</dbReference>
<dbReference type="PROSITE" id="PS51462">
    <property type="entry name" value="NUDIX"/>
    <property type="match status" value="1"/>
</dbReference>
<keyword evidence="5" id="KW-0963">Cytoplasm</keyword>
<dbReference type="InterPro" id="IPR015797">
    <property type="entry name" value="NUDIX_hydrolase-like_dom_sf"/>
</dbReference>
<evidence type="ECO:0000256" key="15">
    <source>
        <dbReference type="ARBA" id="ARBA00026218"/>
    </source>
</evidence>
<evidence type="ECO:0000256" key="19">
    <source>
        <dbReference type="ARBA" id="ARBA00031927"/>
    </source>
</evidence>
<protein>
    <recommendedName>
        <fullName evidence="15">Oxidized purine nucleoside triphosphate hydrolase</fullName>
        <ecNumber evidence="14">3.6.1.56</ecNumber>
    </recommendedName>
    <alternativeName>
        <fullName evidence="19">2-hydroxy-dATP diphosphatase</fullName>
    </alternativeName>
    <alternativeName>
        <fullName evidence="18">7,8-dihydro-8-oxoguanine triphosphatase</fullName>
    </alternativeName>
    <alternativeName>
        <fullName evidence="17">8-oxo-dGTPase</fullName>
    </alternativeName>
    <alternativeName>
        <fullName evidence="20">Methylated purine nucleoside triphosphate hydrolase</fullName>
    </alternativeName>
    <alternativeName>
        <fullName evidence="16">Nucleoside diphosphate-linked moiety X motif 1</fullName>
    </alternativeName>
</protein>
<name>W4M5P1_9BACT</name>
<evidence type="ECO:0000256" key="23">
    <source>
        <dbReference type="ARBA" id="ARBA00049032"/>
    </source>
</evidence>
<dbReference type="SUPFAM" id="SSF55811">
    <property type="entry name" value="Nudix"/>
    <property type="match status" value="1"/>
</dbReference>
<comment type="catalytic activity">
    <reaction evidence="11">
        <text>2-oxo-dATP + H2O = 2-oxo-dAMP + diphosphate + H(+)</text>
        <dbReference type="Rhea" id="RHEA:31583"/>
        <dbReference type="ChEBI" id="CHEBI:15377"/>
        <dbReference type="ChEBI" id="CHEBI:15378"/>
        <dbReference type="ChEBI" id="CHEBI:33019"/>
        <dbReference type="ChEBI" id="CHEBI:63212"/>
        <dbReference type="ChEBI" id="CHEBI:77897"/>
        <dbReference type="EC" id="3.6.1.56"/>
    </reaction>
    <physiologicalReaction direction="left-to-right" evidence="11">
        <dbReference type="Rhea" id="RHEA:31584"/>
    </physiologicalReaction>
</comment>
<evidence type="ECO:0000256" key="7">
    <source>
        <dbReference type="ARBA" id="ARBA00022801"/>
    </source>
</evidence>
<evidence type="ECO:0000256" key="12">
    <source>
        <dbReference type="ARBA" id="ARBA00024486"/>
    </source>
</evidence>
<dbReference type="HOGENOM" id="CLU_037162_11_1_7"/>
<dbReference type="PROSITE" id="PS00893">
    <property type="entry name" value="NUDIX_BOX"/>
    <property type="match status" value="1"/>
</dbReference>
<evidence type="ECO:0000256" key="9">
    <source>
        <dbReference type="ARBA" id="ARBA00022884"/>
    </source>
</evidence>
<comment type="subcellular location">
    <subcellularLocation>
        <location evidence="2">Cytoplasm</location>
    </subcellularLocation>
</comment>
<evidence type="ECO:0000256" key="18">
    <source>
        <dbReference type="ARBA" id="ARBA00030682"/>
    </source>
</evidence>
<dbReference type="PRINTS" id="PR00502">
    <property type="entry name" value="NUDIXFAMILY"/>
</dbReference>
<evidence type="ECO:0000256" key="20">
    <source>
        <dbReference type="ARBA" id="ARBA00032071"/>
    </source>
</evidence>
<dbReference type="GO" id="GO:0008413">
    <property type="term" value="F:8-oxo-7,8-dihydroguanosine triphosphate pyrophosphatase activity"/>
    <property type="evidence" value="ECO:0007669"/>
    <property type="project" value="InterPro"/>
</dbReference>
<dbReference type="Proteomes" id="UP000019140">
    <property type="component" value="Unassembled WGS sequence"/>
</dbReference>
<evidence type="ECO:0000256" key="3">
    <source>
        <dbReference type="ARBA" id="ARBA00005582"/>
    </source>
</evidence>
<evidence type="ECO:0000256" key="25">
    <source>
        <dbReference type="RuleBase" id="RU003476"/>
    </source>
</evidence>
<comment type="function">
    <text evidence="24">Oxidized purine nucleoside triphosphate hydrolase which is a prominent sanitizer of the oxidized nucleotide pool. Catalyzes the hydrolysis of 2-oxo-dATP (2-hydroxy-dATP) into 2-oxo-dAMP. Also has a significant hydrolase activity toward 2-oxo-ATP, 8-oxo-dGTP and 8-oxo-dATP. Through the hydrolysis of oxidized purine nucleoside triphosphates, prevents their incorporation into DNA and the subsequent transversions A:T to C:G and G:C to T:A. Also catalyzes the hydrolysis of methylated purine nucleoside triphosphate preventing their integration into DNA. Through this antimutagenic activity protects cells from oxidative stress.</text>
</comment>